<dbReference type="GO" id="GO:0031412">
    <property type="term" value="P:gas vesicle organization"/>
    <property type="evidence" value="ECO:0007669"/>
    <property type="project" value="InterPro"/>
</dbReference>
<keyword evidence="5" id="KW-1185">Reference proteome</keyword>
<gene>
    <name evidence="4" type="ORF">BJY22_007324</name>
</gene>
<accession>A0A7X6A4K4</accession>
<evidence type="ECO:0000256" key="3">
    <source>
        <dbReference type="ARBA" id="ARBA00035643"/>
    </source>
</evidence>
<evidence type="ECO:0000313" key="5">
    <source>
        <dbReference type="Proteomes" id="UP000555407"/>
    </source>
</evidence>
<dbReference type="Pfam" id="PF06386">
    <property type="entry name" value="GvpL_GvpF"/>
    <property type="match status" value="1"/>
</dbReference>
<dbReference type="PANTHER" id="PTHR36852">
    <property type="entry name" value="PROTEIN GVPL 2"/>
    <property type="match status" value="1"/>
</dbReference>
<evidence type="ECO:0000313" key="4">
    <source>
        <dbReference type="EMBL" id="NIK61607.1"/>
    </source>
</evidence>
<dbReference type="AlphaFoldDB" id="A0A7X6A4K4"/>
<comment type="subcellular location">
    <subcellularLocation>
        <location evidence="2">Gas vesicle</location>
    </subcellularLocation>
</comment>
<comment type="similarity">
    <text evidence="3">Belongs to the gas vesicle GvpF/GvpL family.</text>
</comment>
<comment type="caution">
    <text evidence="4">The sequence shown here is derived from an EMBL/GenBank/DDBJ whole genome shotgun (WGS) entry which is preliminary data.</text>
</comment>
<name>A0A7X6A4K4_9ACTN</name>
<keyword evidence="1" id="KW-0304">Gas vesicle</keyword>
<dbReference type="PANTHER" id="PTHR36852:SF1">
    <property type="entry name" value="PROTEIN GVPL 2"/>
    <property type="match status" value="1"/>
</dbReference>
<evidence type="ECO:0008006" key="6">
    <source>
        <dbReference type="Google" id="ProtNLM"/>
    </source>
</evidence>
<dbReference type="Proteomes" id="UP000555407">
    <property type="component" value="Unassembled WGS sequence"/>
</dbReference>
<dbReference type="EMBL" id="JAASRO010000001">
    <property type="protein sequence ID" value="NIK61607.1"/>
    <property type="molecule type" value="Genomic_DNA"/>
</dbReference>
<protein>
    <recommendedName>
        <fullName evidence="6">GvpL/GvpF family gas vesicle protein</fullName>
    </recommendedName>
</protein>
<sequence length="265" mass="29534">MTETGTTETGATETGTYVYAVGRNLDEELLTRLDGVGDAPVRVISHRDLDIVVSTVDLDEFGETALRTNLESLPWVEKTARRHDEIVRRAAALTTALAPFRLVTIYRSDDAARARIEELYDDLTPALDRIDGRSEWSVKAFNRARTTTPAAVEAEAPSSGVAYLQRRRAELRSRQEIAADQQLLAEQLLRDLVPATAATRRLAPQDQRLTGRVEGMALNAAFLVDDDRSTEFFALVNELRARYPSFDVELDGPWPPYSFAVLDKP</sequence>
<evidence type="ECO:0000256" key="1">
    <source>
        <dbReference type="ARBA" id="ARBA00022987"/>
    </source>
</evidence>
<reference evidence="4 5" key="1">
    <citation type="submission" date="2020-03" db="EMBL/GenBank/DDBJ databases">
        <title>Sequencing the genomes of 1000 actinobacteria strains.</title>
        <authorList>
            <person name="Klenk H.-P."/>
        </authorList>
    </citation>
    <scope>NUCLEOTIDE SEQUENCE [LARGE SCALE GENOMIC DNA]</scope>
    <source>
        <strain evidence="4 5">DSM 45490</strain>
    </source>
</reference>
<dbReference type="RefSeq" id="WP_167216209.1">
    <property type="nucleotide sequence ID" value="NZ_JAASRO010000001.1"/>
</dbReference>
<organism evidence="4 5">
    <name type="scientific">Kribbella shirazensis</name>
    <dbReference type="NCBI Taxonomy" id="1105143"/>
    <lineage>
        <taxon>Bacteria</taxon>
        <taxon>Bacillati</taxon>
        <taxon>Actinomycetota</taxon>
        <taxon>Actinomycetes</taxon>
        <taxon>Propionibacteriales</taxon>
        <taxon>Kribbellaceae</taxon>
        <taxon>Kribbella</taxon>
    </lineage>
</organism>
<dbReference type="InterPro" id="IPR009430">
    <property type="entry name" value="GvpL/GvpF"/>
</dbReference>
<dbReference type="GO" id="GO:0031411">
    <property type="term" value="C:gas vesicle"/>
    <property type="evidence" value="ECO:0007669"/>
    <property type="project" value="UniProtKB-SubCell"/>
</dbReference>
<proteinExistence type="inferred from homology"/>
<evidence type="ECO:0000256" key="2">
    <source>
        <dbReference type="ARBA" id="ARBA00035108"/>
    </source>
</evidence>